<evidence type="ECO:0000256" key="17">
    <source>
        <dbReference type="SAM" id="SignalP"/>
    </source>
</evidence>
<feature type="region of interest" description="Disordered" evidence="16">
    <location>
        <begin position="271"/>
        <end position="301"/>
    </location>
</feature>
<dbReference type="Gene3D" id="3.90.730.10">
    <property type="entry name" value="Ribonuclease T2-like"/>
    <property type="match status" value="1"/>
</dbReference>
<feature type="domain" description="AB hydrolase-1" evidence="18">
    <location>
        <begin position="529"/>
        <end position="730"/>
    </location>
</feature>
<dbReference type="GO" id="GO:0033897">
    <property type="term" value="F:ribonuclease T2 activity"/>
    <property type="evidence" value="ECO:0007669"/>
    <property type="project" value="UniProtKB-EC"/>
</dbReference>
<evidence type="ECO:0000256" key="11">
    <source>
        <dbReference type="ARBA" id="ARBA00023180"/>
    </source>
</evidence>
<dbReference type="PANTHER" id="PTHR11240">
    <property type="entry name" value="RIBONUCLEASE T2"/>
    <property type="match status" value="1"/>
</dbReference>
<accession>A0A8H5M005</accession>
<evidence type="ECO:0000256" key="2">
    <source>
        <dbReference type="ARBA" id="ARBA00004496"/>
    </source>
</evidence>
<dbReference type="Pfam" id="PF08386">
    <property type="entry name" value="Abhydrolase_4"/>
    <property type="match status" value="1"/>
</dbReference>
<evidence type="ECO:0000256" key="14">
    <source>
        <dbReference type="PIRSR" id="PIRSR633697-1"/>
    </source>
</evidence>
<dbReference type="Pfam" id="PF00561">
    <property type="entry name" value="Abhydrolase_1"/>
    <property type="match status" value="1"/>
</dbReference>
<evidence type="ECO:0000256" key="4">
    <source>
        <dbReference type="ARBA" id="ARBA00012571"/>
    </source>
</evidence>
<evidence type="ECO:0000256" key="15">
    <source>
        <dbReference type="RuleBase" id="RU004328"/>
    </source>
</evidence>
<comment type="similarity">
    <text evidence="3 15">Belongs to the RNase T2 family.</text>
</comment>
<proteinExistence type="inferred from homology"/>
<evidence type="ECO:0000256" key="13">
    <source>
        <dbReference type="ARBA" id="ARBA00025494"/>
    </source>
</evidence>
<dbReference type="GO" id="GO:0003723">
    <property type="term" value="F:RNA binding"/>
    <property type="evidence" value="ECO:0007669"/>
    <property type="project" value="InterPro"/>
</dbReference>
<feature type="active site" evidence="14">
    <location>
        <position position="106"/>
    </location>
</feature>
<dbReference type="InterPro" id="IPR001568">
    <property type="entry name" value="RNase_T2-like"/>
</dbReference>
<evidence type="ECO:0000259" key="20">
    <source>
        <dbReference type="Pfam" id="PF25488"/>
    </source>
</evidence>
<dbReference type="OrthoDB" id="435754at2759"/>
<organism evidence="21 22">
    <name type="scientific">Collybiopsis confluens</name>
    <dbReference type="NCBI Taxonomy" id="2823264"/>
    <lineage>
        <taxon>Eukaryota</taxon>
        <taxon>Fungi</taxon>
        <taxon>Dikarya</taxon>
        <taxon>Basidiomycota</taxon>
        <taxon>Agaricomycotina</taxon>
        <taxon>Agaricomycetes</taxon>
        <taxon>Agaricomycetidae</taxon>
        <taxon>Agaricales</taxon>
        <taxon>Marasmiineae</taxon>
        <taxon>Omphalotaceae</taxon>
        <taxon>Collybiopsis</taxon>
    </lineage>
</organism>
<keyword evidence="8 17" id="KW-0732">Signal</keyword>
<dbReference type="PROSITE" id="PS00531">
    <property type="entry name" value="RNASE_T2_2"/>
    <property type="match status" value="1"/>
</dbReference>
<evidence type="ECO:0000256" key="1">
    <source>
        <dbReference type="ARBA" id="ARBA00004410"/>
    </source>
</evidence>
<dbReference type="InterPro" id="IPR033130">
    <property type="entry name" value="RNase_T2_His_AS_2"/>
</dbReference>
<dbReference type="GO" id="GO:0005775">
    <property type="term" value="C:vacuolar lumen"/>
    <property type="evidence" value="ECO:0007669"/>
    <property type="project" value="UniProtKB-SubCell"/>
</dbReference>
<gene>
    <name evidence="21" type="ORF">D9757_008989</name>
</gene>
<dbReference type="EMBL" id="JAACJN010000095">
    <property type="protein sequence ID" value="KAF5375787.1"/>
    <property type="molecule type" value="Genomic_DNA"/>
</dbReference>
<evidence type="ECO:0000256" key="9">
    <source>
        <dbReference type="ARBA" id="ARBA00022801"/>
    </source>
</evidence>
<evidence type="ECO:0000313" key="22">
    <source>
        <dbReference type="Proteomes" id="UP000518752"/>
    </source>
</evidence>
<dbReference type="CDD" id="cd01061">
    <property type="entry name" value="RNase_T2_euk"/>
    <property type="match status" value="1"/>
</dbReference>
<comment type="subcellular location">
    <subcellularLocation>
        <location evidence="2">Cytoplasm</location>
    </subcellularLocation>
    <subcellularLocation>
        <location evidence="1">Vacuole lumen</location>
    </subcellularLocation>
</comment>
<comment type="function">
    <text evidence="13">Rnase which modulates cell survival under stress conditions. Released from the vacuole to the cytoplasm during stress to promote tRNA and rRNA cleavage and to activate separately a downstream pathway that promotes cell death. Involved in cell size, vacuolar morphology and growth at high temperatures and high salt concentration.</text>
</comment>
<keyword evidence="6" id="KW-0926">Vacuole</keyword>
<feature type="domain" description="RNase T2-like C-terminal" evidence="20">
    <location>
        <begin position="304"/>
        <end position="421"/>
    </location>
</feature>
<keyword evidence="12" id="KW-0456">Lyase</keyword>
<keyword evidence="7" id="KW-0540">Nuclease</keyword>
<dbReference type="InterPro" id="IPR033697">
    <property type="entry name" value="Ribonuclease_T2_eukaryotic"/>
</dbReference>
<evidence type="ECO:0000259" key="18">
    <source>
        <dbReference type="Pfam" id="PF00561"/>
    </source>
</evidence>
<dbReference type="InterPro" id="IPR013595">
    <property type="entry name" value="Pept_S33_TAP-like_C"/>
</dbReference>
<dbReference type="InterPro" id="IPR057328">
    <property type="entry name" value="RNaseT2L_C"/>
</dbReference>
<feature type="signal peptide" evidence="17">
    <location>
        <begin position="1"/>
        <end position="30"/>
    </location>
</feature>
<evidence type="ECO:0000256" key="8">
    <source>
        <dbReference type="ARBA" id="ARBA00022729"/>
    </source>
</evidence>
<evidence type="ECO:0000256" key="6">
    <source>
        <dbReference type="ARBA" id="ARBA00022554"/>
    </source>
</evidence>
<keyword evidence="10" id="KW-1015">Disulfide bond</keyword>
<name>A0A8H5M005_9AGAR</name>
<dbReference type="Gene3D" id="3.40.50.1820">
    <property type="entry name" value="alpha/beta hydrolase"/>
    <property type="match status" value="1"/>
</dbReference>
<dbReference type="EC" id="4.6.1.19" evidence="4"/>
<evidence type="ECO:0000256" key="3">
    <source>
        <dbReference type="ARBA" id="ARBA00007469"/>
    </source>
</evidence>
<evidence type="ECO:0000256" key="5">
    <source>
        <dbReference type="ARBA" id="ARBA00022490"/>
    </source>
</evidence>
<feature type="region of interest" description="Disordered" evidence="16">
    <location>
        <begin position="422"/>
        <end position="442"/>
    </location>
</feature>
<feature type="domain" description="Peptidase S33 tripeptidyl aminopeptidase-like C-terminal" evidence="19">
    <location>
        <begin position="962"/>
        <end position="1024"/>
    </location>
</feature>
<comment type="caution">
    <text evidence="21">The sequence shown here is derived from an EMBL/GenBank/DDBJ whole genome shotgun (WGS) entry which is preliminary data.</text>
</comment>
<evidence type="ECO:0000256" key="7">
    <source>
        <dbReference type="ARBA" id="ARBA00022722"/>
    </source>
</evidence>
<feature type="active site" evidence="14">
    <location>
        <position position="157"/>
    </location>
</feature>
<dbReference type="SUPFAM" id="SSF55895">
    <property type="entry name" value="Ribonuclease Rh-like"/>
    <property type="match status" value="1"/>
</dbReference>
<dbReference type="PANTHER" id="PTHR11240:SF22">
    <property type="entry name" value="RIBONUCLEASE T2"/>
    <property type="match status" value="1"/>
</dbReference>
<keyword evidence="22" id="KW-1185">Reference proteome</keyword>
<dbReference type="Pfam" id="PF25488">
    <property type="entry name" value="RNaseT2L_C"/>
    <property type="match status" value="1"/>
</dbReference>
<evidence type="ECO:0000313" key="21">
    <source>
        <dbReference type="EMBL" id="KAF5375787.1"/>
    </source>
</evidence>
<dbReference type="GO" id="GO:0006401">
    <property type="term" value="P:RNA catabolic process"/>
    <property type="evidence" value="ECO:0007669"/>
    <property type="project" value="TreeGrafter"/>
</dbReference>
<dbReference type="GO" id="GO:0016787">
    <property type="term" value="F:hydrolase activity"/>
    <property type="evidence" value="ECO:0007669"/>
    <property type="project" value="UniProtKB-KW"/>
</dbReference>
<evidence type="ECO:0000259" key="19">
    <source>
        <dbReference type="Pfam" id="PF08386"/>
    </source>
</evidence>
<dbReference type="AlphaFoldDB" id="A0A8H5M005"/>
<keyword evidence="11" id="KW-0325">Glycoprotein</keyword>
<dbReference type="Proteomes" id="UP000518752">
    <property type="component" value="Unassembled WGS sequence"/>
</dbReference>
<dbReference type="Pfam" id="PF00445">
    <property type="entry name" value="Ribonuclease_T2"/>
    <property type="match status" value="1"/>
</dbReference>
<feature type="compositionally biased region" description="Low complexity" evidence="16">
    <location>
        <begin position="279"/>
        <end position="301"/>
    </location>
</feature>
<dbReference type="InterPro" id="IPR036430">
    <property type="entry name" value="RNase_T2-like_sf"/>
</dbReference>
<dbReference type="InterPro" id="IPR000073">
    <property type="entry name" value="AB_hydrolase_1"/>
</dbReference>
<reference evidence="21 22" key="1">
    <citation type="journal article" date="2020" name="ISME J.">
        <title>Uncovering the hidden diversity of litter-decomposition mechanisms in mushroom-forming fungi.</title>
        <authorList>
            <person name="Floudas D."/>
            <person name="Bentzer J."/>
            <person name="Ahren D."/>
            <person name="Johansson T."/>
            <person name="Persson P."/>
            <person name="Tunlid A."/>
        </authorList>
    </citation>
    <scope>NUCLEOTIDE SEQUENCE [LARGE SCALE GENOMIC DNA]</scope>
    <source>
        <strain evidence="21 22">CBS 406.79</strain>
    </source>
</reference>
<dbReference type="SUPFAM" id="SSF53474">
    <property type="entry name" value="alpha/beta-Hydrolases"/>
    <property type="match status" value="1"/>
</dbReference>
<evidence type="ECO:0000256" key="16">
    <source>
        <dbReference type="SAM" id="MobiDB-lite"/>
    </source>
</evidence>
<feature type="chain" id="PRO_5034194346" description="ribonuclease T2" evidence="17">
    <location>
        <begin position="31"/>
        <end position="1080"/>
    </location>
</feature>
<dbReference type="GO" id="GO:0005576">
    <property type="term" value="C:extracellular region"/>
    <property type="evidence" value="ECO:0007669"/>
    <property type="project" value="TreeGrafter"/>
</dbReference>
<evidence type="ECO:0000256" key="10">
    <source>
        <dbReference type="ARBA" id="ARBA00023157"/>
    </source>
</evidence>
<feature type="active site" evidence="14">
    <location>
        <position position="161"/>
    </location>
</feature>
<evidence type="ECO:0000256" key="12">
    <source>
        <dbReference type="ARBA" id="ARBA00023239"/>
    </source>
</evidence>
<sequence length="1080" mass="116263">MVRSKMVSASSTKLLSLHFILAIASHSAWGVPTTSPNPLALGGQFDLLGREAAISSGCSTTGTASCHNTSAVSDLCCFESPGGLLLQTQFWDFNPSTGPSNSWTIHELTAITVGLWPDNCDGTFTENCDASRDQSAITSFWKNDPNDGTDEEFWSHEWDTHGTCYSTLRPTCLPSGSPSGTDAVTFYETVVRLFQTLPTYTWLANQGITPSSSTTHTLTSLENALAAEAGVKPMLTCSGSDLNQIAWYFNLKGSLIDGVFEPIDSPEASSCPSSGILYPPKTGSPVSTTSPTGTSTSTGTPGTLPAKAQIHAMQSGTQVGGLLTLGTWSTQTLATMTLSGTSSSFTMSSSKGSCGVSGGTLTCGSGVTATTFSAVKRCFLMGLVQATSGGNLLLASGGSTSFSSSGTPSGETVETVFTVAHTGTQTGTQKSPDDTTPESELYNLNSNHRSSLEFPYSPWSGKDQDGTVLEAGKISWYPCIPAAENVECGSVQVPKYYSDPSRGTASIALAIYRAKPNSSQAQTKRRGSVFLNPGGPGGAGTHLTLYTGHSFSKLIGEDWDLVGFDPRGIGLSSPETRCFKTEEEYDEFFAGTVVELGLEISSLARLRKGAEDEKEAIARKIYGELVPQYRELLELKKNQGELCRQRMGDELKYMGTTTVVKDLDFISKILDQDIPNSKINYWGQSYGSIIGAYLVNMLPERAGYVVLDGIVDAVGWSSEPTHKWSTNWLADAEKTCNSVQAGPSLCPLSHHENEPWQDIESRFETFFDKLAREPLRVHPTEGEQRQEKVGIRRGVLTSGAARVSFLYNPQRWAEAAELYSAAFNGDAEGLYNLIIPRPTSHANNQRTQKIQNRHQFQHRSIATVTRHDLQRQAVTCLDSPPSRIPPSADELARIGLYNLQHVSPHFGVSLAMNLLEADIGCEFWPVHGDEGVIDRNVPERFDGPWGLGRGRMSGAAVPRDDVELDRKMLIISNTADPVTPLASGLRLNSLMPDSSVIVIQDGPGHCSSGLPSLCTAKLVRGYFAGSSSGPDSTDREKGIPLNGTVCSTDMLAFSDPKSNRMEDEVERGSGITYRLVTERF</sequence>
<keyword evidence="9" id="KW-0378">Hydrolase</keyword>
<keyword evidence="5" id="KW-0963">Cytoplasm</keyword>
<protein>
    <recommendedName>
        <fullName evidence="4">ribonuclease T2</fullName>
        <ecNumber evidence="4">4.6.1.19</ecNumber>
    </recommendedName>
</protein>
<dbReference type="InterPro" id="IPR029058">
    <property type="entry name" value="AB_hydrolase_fold"/>
</dbReference>